<feature type="signal peptide" evidence="2">
    <location>
        <begin position="1"/>
        <end position="21"/>
    </location>
</feature>
<evidence type="ECO:0000313" key="3">
    <source>
        <dbReference type="EMBL" id="ALJ26891.1"/>
    </source>
</evidence>
<feature type="chain" id="PRO_5006588313" description="Transmembrane protein" evidence="2">
    <location>
        <begin position="22"/>
        <end position="134"/>
    </location>
</feature>
<keyword evidence="1" id="KW-1133">Transmembrane helix</keyword>
<dbReference type="EMBL" id="CP012900">
    <property type="protein sequence ID" value="ALJ26891.1"/>
    <property type="molecule type" value="Genomic_DNA"/>
</dbReference>
<dbReference type="PATRIC" id="fig|128780.6.peg.450"/>
<keyword evidence="1" id="KW-0812">Transmembrane</keyword>
<gene>
    <name evidence="3" type="ORF">AOT14_04410</name>
</gene>
<evidence type="ECO:0000313" key="4">
    <source>
        <dbReference type="Proteomes" id="UP000061010"/>
    </source>
</evidence>
<dbReference type="Proteomes" id="UP000061010">
    <property type="component" value="Chromosome"/>
</dbReference>
<evidence type="ECO:0000256" key="2">
    <source>
        <dbReference type="SAM" id="SignalP"/>
    </source>
</evidence>
<sequence precursor="true">MKFKTMLLATMLALSPFSIRAQSAAEQPPGADTQIEMQKFEFEKRIEMEKLHVERQKAWISGAAFMVPLMVAAITFALGIRNQAEQSRLQRESQEKSAIAQFELKAAEIVLSEKNPTALKNKAAALKEGLINTR</sequence>
<accession>A0A0S1AVX7</accession>
<evidence type="ECO:0008006" key="5">
    <source>
        <dbReference type="Google" id="ProtNLM"/>
    </source>
</evidence>
<dbReference type="KEGG" id="sacz:AOT14_04410"/>
<dbReference type="AlphaFoldDB" id="A0A0S1AVX7"/>
<keyword evidence="2" id="KW-0732">Signal</keyword>
<proteinExistence type="predicted"/>
<keyword evidence="1" id="KW-0472">Membrane</keyword>
<reference evidence="3 4" key="1">
    <citation type="journal article" date="2015" name="Genome Announc.">
        <title>Complete Genome Sequencing of Stenotrophomonas acidaminiphila ZAC14D2_NAIMI4_2, a Multidrug-Resistant Strain Isolated from Sediments of a Polluted River in Mexico, Uncovers New Antibiotic Resistance Genes and a Novel Class-II Lasso Peptide Biosynthesis Gene Cluster.</title>
        <authorList>
            <person name="Vinuesa P."/>
            <person name="Ochoa-Sanchez L.E."/>
        </authorList>
    </citation>
    <scope>NUCLEOTIDE SEQUENCE [LARGE SCALE GENOMIC DNA]</scope>
    <source>
        <strain evidence="3 4">ZAC14D2_NAIMI4_2</strain>
    </source>
</reference>
<name>A0A0S1AVX7_9GAMM</name>
<evidence type="ECO:0000256" key="1">
    <source>
        <dbReference type="SAM" id="Phobius"/>
    </source>
</evidence>
<organism evidence="3 4">
    <name type="scientific">Stenotrophomonas acidaminiphila</name>
    <dbReference type="NCBI Taxonomy" id="128780"/>
    <lineage>
        <taxon>Bacteria</taxon>
        <taxon>Pseudomonadati</taxon>
        <taxon>Pseudomonadota</taxon>
        <taxon>Gammaproteobacteria</taxon>
        <taxon>Lysobacterales</taxon>
        <taxon>Lysobacteraceae</taxon>
        <taxon>Stenotrophomonas</taxon>
    </lineage>
</organism>
<keyword evidence="4" id="KW-1185">Reference proteome</keyword>
<feature type="transmembrane region" description="Helical" evidence="1">
    <location>
        <begin position="58"/>
        <end position="80"/>
    </location>
</feature>
<protein>
    <recommendedName>
        <fullName evidence="5">Transmembrane protein</fullName>
    </recommendedName>
</protein>